<dbReference type="AlphaFoldDB" id="A0A645DWB8"/>
<keyword evidence="1" id="KW-0812">Transmembrane</keyword>
<evidence type="ECO:0000256" key="1">
    <source>
        <dbReference type="SAM" id="Phobius"/>
    </source>
</evidence>
<feature type="transmembrane region" description="Helical" evidence="1">
    <location>
        <begin position="6"/>
        <end position="27"/>
    </location>
</feature>
<evidence type="ECO:0000259" key="2">
    <source>
        <dbReference type="Pfam" id="PF02517"/>
    </source>
</evidence>
<dbReference type="EMBL" id="VSSQ01039782">
    <property type="protein sequence ID" value="MPM92903.1"/>
    <property type="molecule type" value="Genomic_DNA"/>
</dbReference>
<reference evidence="3" key="1">
    <citation type="submission" date="2019-08" db="EMBL/GenBank/DDBJ databases">
        <authorList>
            <person name="Kucharzyk K."/>
            <person name="Murdoch R.W."/>
            <person name="Higgins S."/>
            <person name="Loffler F."/>
        </authorList>
    </citation>
    <scope>NUCLEOTIDE SEQUENCE</scope>
</reference>
<name>A0A645DWB8_9ZZZZ</name>
<dbReference type="InterPro" id="IPR003675">
    <property type="entry name" value="Rce1/LyrA-like_dom"/>
</dbReference>
<accession>A0A645DWB8</accession>
<proteinExistence type="predicted"/>
<organism evidence="3">
    <name type="scientific">bioreactor metagenome</name>
    <dbReference type="NCBI Taxonomy" id="1076179"/>
    <lineage>
        <taxon>unclassified sequences</taxon>
        <taxon>metagenomes</taxon>
        <taxon>ecological metagenomes</taxon>
    </lineage>
</organism>
<dbReference type="Pfam" id="PF02517">
    <property type="entry name" value="Rce1-like"/>
    <property type="match status" value="1"/>
</dbReference>
<feature type="transmembrane region" description="Helical" evidence="1">
    <location>
        <begin position="77"/>
        <end position="101"/>
    </location>
</feature>
<keyword evidence="1" id="KW-1133">Transmembrane helix</keyword>
<keyword evidence="1" id="KW-0472">Membrane</keyword>
<protein>
    <recommendedName>
        <fullName evidence="2">CAAX prenyl protease 2/Lysostaphin resistance protein A-like domain-containing protein</fullName>
    </recommendedName>
</protein>
<feature type="domain" description="CAAX prenyl protease 2/Lysostaphin resistance protein A-like" evidence="2">
    <location>
        <begin position="3"/>
        <end position="46"/>
    </location>
</feature>
<feature type="transmembrane region" description="Helical" evidence="1">
    <location>
        <begin position="34"/>
        <end position="57"/>
    </location>
</feature>
<dbReference type="GO" id="GO:0080120">
    <property type="term" value="P:CAAX-box protein maturation"/>
    <property type="evidence" value="ECO:0007669"/>
    <property type="project" value="UniProtKB-ARBA"/>
</dbReference>
<dbReference type="GO" id="GO:0004175">
    <property type="term" value="F:endopeptidase activity"/>
    <property type="evidence" value="ECO:0007669"/>
    <property type="project" value="UniProtKB-ARBA"/>
</dbReference>
<gene>
    <name evidence="3" type="ORF">SDC9_140039</name>
</gene>
<comment type="caution">
    <text evidence="3">The sequence shown here is derived from an EMBL/GenBank/DDBJ whole genome shotgun (WGS) entry which is preliminary data.</text>
</comment>
<evidence type="ECO:0000313" key="3">
    <source>
        <dbReference type="EMBL" id="MPM92903.1"/>
    </source>
</evidence>
<sequence>MHVSAFETGIFPVLNILSISLIITGMLEYTGSLLAPIVFHFIWNTIGGIILNCLSLADDYPHLLNAVFTGNSILTGGIYKIEGSAVLFIINIILIILAFVLKKTGVFSSLPNRS</sequence>